<protein>
    <recommendedName>
        <fullName evidence="3">Core Histone H2A/H2B/H3 domain-containing protein</fullName>
    </recommendedName>
</protein>
<accession>A0A5F8H8J4</accession>
<dbReference type="Ensembl" id="ENSMODT00000008003.2">
    <property type="protein sequence ID" value="ENSMODP00000056295.1"/>
    <property type="gene ID" value="ENSMODG00000006322.2"/>
</dbReference>
<dbReference type="GO" id="GO:0000786">
    <property type="term" value="C:nucleosome"/>
    <property type="evidence" value="ECO:0007669"/>
    <property type="project" value="InterPro"/>
</dbReference>
<dbReference type="STRING" id="13616.ENSMODP00000056295"/>
<dbReference type="GO" id="GO:0046982">
    <property type="term" value="F:protein heterodimerization activity"/>
    <property type="evidence" value="ECO:0007669"/>
    <property type="project" value="InterPro"/>
</dbReference>
<sequence>VALTRQTAGKSTRDKTPRKQFPTEAAFKSASSTGRVKNPHPYPPGTVIPCEIRCYRKSTALLIHKLPFQSSVREIAQDFKTDLRFQSAVIGASKEASEAFLV</sequence>
<evidence type="ECO:0000313" key="4">
    <source>
        <dbReference type="Ensembl" id="ENSMODP00000056295.1"/>
    </source>
</evidence>
<dbReference type="GeneTree" id="ENSGT01150000286903"/>
<evidence type="ECO:0000256" key="2">
    <source>
        <dbReference type="SAM" id="MobiDB-lite"/>
    </source>
</evidence>
<dbReference type="GO" id="GO:0005634">
    <property type="term" value="C:nucleus"/>
    <property type="evidence" value="ECO:0000318"/>
    <property type="project" value="GO_Central"/>
</dbReference>
<reference evidence="4" key="2">
    <citation type="submission" date="2025-08" db="UniProtKB">
        <authorList>
            <consortium name="Ensembl"/>
        </authorList>
    </citation>
    <scope>IDENTIFICATION</scope>
</reference>
<evidence type="ECO:0000313" key="5">
    <source>
        <dbReference type="Proteomes" id="UP000002280"/>
    </source>
</evidence>
<dbReference type="Bgee" id="ENSMODG00000006322">
    <property type="expression patterns" value="Expressed in blood and 8 other cell types or tissues"/>
</dbReference>
<keyword evidence="5" id="KW-1185">Reference proteome</keyword>
<dbReference type="PRINTS" id="PR00622">
    <property type="entry name" value="HISTONEH3"/>
</dbReference>
<dbReference type="SMART" id="SM00428">
    <property type="entry name" value="H3"/>
    <property type="match status" value="1"/>
</dbReference>
<organism evidence="4 5">
    <name type="scientific">Monodelphis domestica</name>
    <name type="common">Gray short-tailed opossum</name>
    <dbReference type="NCBI Taxonomy" id="13616"/>
    <lineage>
        <taxon>Eukaryota</taxon>
        <taxon>Metazoa</taxon>
        <taxon>Chordata</taxon>
        <taxon>Craniata</taxon>
        <taxon>Vertebrata</taxon>
        <taxon>Euteleostomi</taxon>
        <taxon>Mammalia</taxon>
        <taxon>Metatheria</taxon>
        <taxon>Didelphimorphia</taxon>
        <taxon>Didelphidae</taxon>
        <taxon>Monodelphis</taxon>
    </lineage>
</organism>
<dbReference type="AlphaFoldDB" id="A0A5F8H8J4"/>
<reference evidence="4 5" key="1">
    <citation type="journal article" date="2007" name="Nature">
        <title>Genome of the marsupial Monodelphis domestica reveals innovation in non-coding sequences.</title>
        <authorList>
            <person name="Mikkelsen T.S."/>
            <person name="Wakefield M.J."/>
            <person name="Aken B."/>
            <person name="Amemiya C.T."/>
            <person name="Chang J.L."/>
            <person name="Duke S."/>
            <person name="Garber M."/>
            <person name="Gentles A.J."/>
            <person name="Goodstadt L."/>
            <person name="Heger A."/>
            <person name="Jurka J."/>
            <person name="Kamal M."/>
            <person name="Mauceli E."/>
            <person name="Searle S.M."/>
            <person name="Sharpe T."/>
            <person name="Baker M.L."/>
            <person name="Batzer M.A."/>
            <person name="Benos P.V."/>
            <person name="Belov K."/>
            <person name="Clamp M."/>
            <person name="Cook A."/>
            <person name="Cuff J."/>
            <person name="Das R."/>
            <person name="Davidow L."/>
            <person name="Deakin J.E."/>
            <person name="Fazzari M.J."/>
            <person name="Glass J.L."/>
            <person name="Grabherr M."/>
            <person name="Greally J.M."/>
            <person name="Gu W."/>
            <person name="Hore T.A."/>
            <person name="Huttley G.A."/>
            <person name="Kleber M."/>
            <person name="Jirtle R.L."/>
            <person name="Koina E."/>
            <person name="Lee J.T."/>
            <person name="Mahony S."/>
            <person name="Marra M.A."/>
            <person name="Miller R.D."/>
            <person name="Nicholls R.D."/>
            <person name="Oda M."/>
            <person name="Papenfuss A.T."/>
            <person name="Parra Z.E."/>
            <person name="Pollock D.D."/>
            <person name="Ray D.A."/>
            <person name="Schein J.E."/>
            <person name="Speed T.P."/>
            <person name="Thompson K."/>
            <person name="VandeBerg J.L."/>
            <person name="Wade C.M."/>
            <person name="Walker J.A."/>
            <person name="Waters P.D."/>
            <person name="Webber C."/>
            <person name="Weidman J.R."/>
            <person name="Xie X."/>
            <person name="Zody M.C."/>
            <person name="Baldwin J."/>
            <person name="Abdouelleil A."/>
            <person name="Abdulkadir J."/>
            <person name="Abebe A."/>
            <person name="Abera B."/>
            <person name="Abreu J."/>
            <person name="Acer S.C."/>
            <person name="Aftuck L."/>
            <person name="Alexander A."/>
            <person name="An P."/>
            <person name="Anderson E."/>
            <person name="Anderson S."/>
            <person name="Arachi H."/>
            <person name="Azer M."/>
            <person name="Bachantsang P."/>
            <person name="Barry A."/>
            <person name="Bayul T."/>
            <person name="Berlin A."/>
            <person name="Bessette D."/>
            <person name="Bloom T."/>
            <person name="Bloom T."/>
            <person name="Boguslavskiy L."/>
            <person name="Bonnet C."/>
            <person name="Boukhgalter B."/>
            <person name="Bourzgui I."/>
            <person name="Brown A."/>
            <person name="Cahill P."/>
            <person name="Channer S."/>
            <person name="Cheshatsang Y."/>
            <person name="Chuda L."/>
            <person name="Citroen M."/>
            <person name="Collymore A."/>
            <person name="Cooke P."/>
            <person name="Costello M."/>
            <person name="D'Aco K."/>
            <person name="Daza R."/>
            <person name="De Haan G."/>
            <person name="DeGray S."/>
            <person name="DeMaso C."/>
            <person name="Dhargay N."/>
            <person name="Dooley K."/>
            <person name="Dooley E."/>
            <person name="Doricent M."/>
            <person name="Dorje P."/>
            <person name="Dorjee K."/>
            <person name="Dupes A."/>
            <person name="Elong R."/>
            <person name="Falk J."/>
            <person name="Farina A."/>
            <person name="Faro S."/>
            <person name="Ferguson D."/>
            <person name="Fisher S."/>
            <person name="Foley C.D."/>
            <person name="Franke A."/>
            <person name="Friedrich D."/>
            <person name="Gadbois L."/>
            <person name="Gearin G."/>
            <person name="Gearin C.R."/>
            <person name="Giannoukos G."/>
            <person name="Goode T."/>
            <person name="Graham J."/>
            <person name="Grandbois E."/>
            <person name="Grewal S."/>
            <person name="Gyaltsen K."/>
            <person name="Hafez N."/>
            <person name="Hagos B."/>
            <person name="Hall J."/>
            <person name="Henson C."/>
            <person name="Hollinger A."/>
            <person name="Honan T."/>
            <person name="Huard M.D."/>
            <person name="Hughes L."/>
            <person name="Hurhula B."/>
            <person name="Husby M.E."/>
            <person name="Kamat A."/>
            <person name="Kanga B."/>
            <person name="Kashin S."/>
            <person name="Khazanovich D."/>
            <person name="Kisner P."/>
            <person name="Lance K."/>
            <person name="Lara M."/>
            <person name="Lee W."/>
            <person name="Lennon N."/>
            <person name="Letendre F."/>
            <person name="LeVine R."/>
            <person name="Lipovsky A."/>
            <person name="Liu X."/>
            <person name="Liu J."/>
            <person name="Liu S."/>
            <person name="Lokyitsang T."/>
            <person name="Lokyitsang Y."/>
            <person name="Lubonja R."/>
            <person name="Lui A."/>
            <person name="MacDonald P."/>
            <person name="Magnisalis V."/>
            <person name="Maru K."/>
            <person name="Matthews C."/>
            <person name="McCusker W."/>
            <person name="McDonough S."/>
            <person name="Mehta T."/>
            <person name="Meldrim J."/>
            <person name="Meneus L."/>
            <person name="Mihai O."/>
            <person name="Mihalev A."/>
            <person name="Mihova T."/>
            <person name="Mittelman R."/>
            <person name="Mlenga V."/>
            <person name="Montmayeur A."/>
            <person name="Mulrain L."/>
            <person name="Navidi A."/>
            <person name="Naylor J."/>
            <person name="Negash T."/>
            <person name="Nguyen T."/>
            <person name="Nguyen N."/>
            <person name="Nicol R."/>
            <person name="Norbu C."/>
            <person name="Norbu N."/>
            <person name="Novod N."/>
            <person name="O'Neill B."/>
            <person name="Osman S."/>
            <person name="Markiewicz E."/>
            <person name="Oyono O.L."/>
            <person name="Patti C."/>
            <person name="Phunkhang P."/>
            <person name="Pierre F."/>
            <person name="Priest M."/>
            <person name="Raghuraman S."/>
            <person name="Rege F."/>
            <person name="Reyes R."/>
            <person name="Rise C."/>
            <person name="Rogov P."/>
            <person name="Ross K."/>
            <person name="Ryan E."/>
            <person name="Settipalli S."/>
            <person name="Shea T."/>
            <person name="Sherpa N."/>
            <person name="Shi L."/>
            <person name="Shih D."/>
            <person name="Sparrow T."/>
            <person name="Spaulding J."/>
            <person name="Stalker J."/>
            <person name="Stange-Thomann N."/>
            <person name="Stavropoulos S."/>
            <person name="Stone C."/>
            <person name="Strader C."/>
            <person name="Tesfaye S."/>
            <person name="Thomson T."/>
            <person name="Thoulutsang Y."/>
            <person name="Thoulutsang D."/>
            <person name="Topham K."/>
            <person name="Topping I."/>
            <person name="Tsamla T."/>
            <person name="Vassiliev H."/>
            <person name="Vo A."/>
            <person name="Wangchuk T."/>
            <person name="Wangdi T."/>
            <person name="Weiand M."/>
            <person name="Wilkinson J."/>
            <person name="Wilson A."/>
            <person name="Yadav S."/>
            <person name="Young G."/>
            <person name="Yu Q."/>
            <person name="Zembek L."/>
            <person name="Zhong D."/>
            <person name="Zimmer A."/>
            <person name="Zwirko Z."/>
            <person name="Jaffe D.B."/>
            <person name="Alvarez P."/>
            <person name="Brockman W."/>
            <person name="Butler J."/>
            <person name="Chin C."/>
            <person name="Gnerre S."/>
            <person name="MacCallum I."/>
            <person name="Graves J.A."/>
            <person name="Ponting C.P."/>
            <person name="Breen M."/>
            <person name="Samollow P.B."/>
            <person name="Lander E.S."/>
            <person name="Lindblad-Toh K."/>
        </authorList>
    </citation>
    <scope>NUCLEOTIDE SEQUENCE [LARGE SCALE GENOMIC DNA]</scope>
</reference>
<feature type="domain" description="Core Histone H2A/H2B/H3" evidence="3">
    <location>
        <begin position="46"/>
        <end position="102"/>
    </location>
</feature>
<evidence type="ECO:0000256" key="1">
    <source>
        <dbReference type="ARBA" id="ARBA00010343"/>
    </source>
</evidence>
<dbReference type="InterPro" id="IPR009072">
    <property type="entry name" value="Histone-fold"/>
</dbReference>
<feature type="region of interest" description="Disordered" evidence="2">
    <location>
        <begin position="1"/>
        <end position="42"/>
    </location>
</feature>
<dbReference type="GO" id="GO:0003677">
    <property type="term" value="F:DNA binding"/>
    <property type="evidence" value="ECO:0007669"/>
    <property type="project" value="InterPro"/>
</dbReference>
<dbReference type="PANTHER" id="PTHR11426">
    <property type="entry name" value="HISTONE H3"/>
    <property type="match status" value="1"/>
</dbReference>
<dbReference type="Pfam" id="PF00125">
    <property type="entry name" value="Histone"/>
    <property type="match status" value="1"/>
</dbReference>
<evidence type="ECO:0000259" key="3">
    <source>
        <dbReference type="Pfam" id="PF00125"/>
    </source>
</evidence>
<reference evidence="4" key="3">
    <citation type="submission" date="2025-09" db="UniProtKB">
        <authorList>
            <consortium name="Ensembl"/>
        </authorList>
    </citation>
    <scope>IDENTIFICATION</scope>
</reference>
<name>A0A5F8H8J4_MONDO</name>
<dbReference type="GO" id="GO:0030527">
    <property type="term" value="F:structural constituent of chromatin"/>
    <property type="evidence" value="ECO:0007669"/>
    <property type="project" value="InterPro"/>
</dbReference>
<proteinExistence type="inferred from homology"/>
<dbReference type="SUPFAM" id="SSF47113">
    <property type="entry name" value="Histone-fold"/>
    <property type="match status" value="1"/>
</dbReference>
<dbReference type="InterPro" id="IPR007125">
    <property type="entry name" value="H2A/H2B/H3"/>
</dbReference>
<comment type="similarity">
    <text evidence="1">Belongs to the histone H3 family.</text>
</comment>
<feature type="compositionally biased region" description="Polar residues" evidence="2">
    <location>
        <begin position="1"/>
        <end position="10"/>
    </location>
</feature>
<dbReference type="InterPro" id="IPR000164">
    <property type="entry name" value="Histone_H3/CENP-A"/>
</dbReference>
<dbReference type="Proteomes" id="UP000002280">
    <property type="component" value="Chromosome 2"/>
</dbReference>
<dbReference type="Gene3D" id="1.10.20.10">
    <property type="entry name" value="Histone, subunit A"/>
    <property type="match status" value="1"/>
</dbReference>
<dbReference type="InParanoid" id="A0A5F8H8J4"/>